<reference evidence="1" key="1">
    <citation type="submission" date="2021-08" db="EMBL/GenBank/DDBJ databases">
        <title>The first chromosome-level gecko genome reveals the dynamic sex chromosomes of Neotropical dwarf geckos (Sphaerodactylidae: Sphaerodactylus).</title>
        <authorList>
            <person name="Pinto B.J."/>
            <person name="Keating S.E."/>
            <person name="Gamble T."/>
        </authorList>
    </citation>
    <scope>NUCLEOTIDE SEQUENCE</scope>
    <source>
        <strain evidence="1">TG3544</strain>
    </source>
</reference>
<keyword evidence="2" id="KW-1185">Reference proteome</keyword>
<proteinExistence type="predicted"/>
<name>A0ACB8G4Z2_9SAUR</name>
<protein>
    <submittedName>
        <fullName evidence="1">Uncharacterized protein</fullName>
    </submittedName>
</protein>
<gene>
    <name evidence="1" type="ORF">K3G42_029336</name>
</gene>
<dbReference type="Proteomes" id="UP000827872">
    <property type="component" value="Linkage Group LG02"/>
</dbReference>
<comment type="caution">
    <text evidence="1">The sequence shown here is derived from an EMBL/GenBank/DDBJ whole genome shotgun (WGS) entry which is preliminary data.</text>
</comment>
<evidence type="ECO:0000313" key="2">
    <source>
        <dbReference type="Proteomes" id="UP000827872"/>
    </source>
</evidence>
<dbReference type="EMBL" id="CM037615">
    <property type="protein sequence ID" value="KAH8014468.1"/>
    <property type="molecule type" value="Genomic_DNA"/>
</dbReference>
<evidence type="ECO:0000313" key="1">
    <source>
        <dbReference type="EMBL" id="KAH8014468.1"/>
    </source>
</evidence>
<sequence length="100" mass="11381">MLAYVANLTTGGKNKLLYRLTSSKLQLWTLKKKTPNKHRFDCAQAIPYTTTLSPGKSVLFFPALHSAKDWFMQYSPSHHALLLYVLTGRHELGSRYSPRA</sequence>
<organism evidence="1 2">
    <name type="scientific">Sphaerodactylus townsendi</name>
    <dbReference type="NCBI Taxonomy" id="933632"/>
    <lineage>
        <taxon>Eukaryota</taxon>
        <taxon>Metazoa</taxon>
        <taxon>Chordata</taxon>
        <taxon>Craniata</taxon>
        <taxon>Vertebrata</taxon>
        <taxon>Euteleostomi</taxon>
        <taxon>Lepidosauria</taxon>
        <taxon>Squamata</taxon>
        <taxon>Bifurcata</taxon>
        <taxon>Gekkota</taxon>
        <taxon>Sphaerodactylidae</taxon>
        <taxon>Sphaerodactylus</taxon>
    </lineage>
</organism>
<accession>A0ACB8G4Z2</accession>